<evidence type="ECO:0000256" key="8">
    <source>
        <dbReference type="PIRSR" id="PIRSR618044-2"/>
    </source>
</evidence>
<feature type="chain" id="PRO_5032286540" evidence="11">
    <location>
        <begin position="28"/>
        <end position="389"/>
    </location>
</feature>
<feature type="active site" description="Proton acceptor" evidence="7">
    <location>
        <position position="65"/>
    </location>
</feature>
<dbReference type="GO" id="GO:0009002">
    <property type="term" value="F:serine-type D-Ala-D-Ala carboxypeptidase activity"/>
    <property type="evidence" value="ECO:0007669"/>
    <property type="project" value="InterPro"/>
</dbReference>
<feature type="domain" description="Peptidase S11 D-alanyl-D-alanine carboxypeptidase A N-terminal" evidence="12">
    <location>
        <begin position="36"/>
        <end position="254"/>
    </location>
</feature>
<sequence>MQLARGVRRLRLLAASAILLVTLPGVAAAQIGSARYSSVVIDAQSGQMLFGSNATAPRHPASLTKMMTLYLVFDALRRGELRPDQRLVMTPYAAGKPPSKLGLRPGLSLTVENAIYAVVTKSANDIATLFGETLGGGSEARFAQMMTLRARALGMSGTTFRNASGLPDVDQVTTAQDMATLGRRLQQDFPEYYHFFGTRQHRMGGITLRNHNHMLTDYEGVDGIKTGYIDASGFNIVSSARRGGARLIVSVFGGSSWTERDRHAAALLERGFTQMGIGEGRSLVAQGAGGAGLAMAAVGGTAAAATLQRVRAPAIVARAAAAAPARREARPVAASLRTRAARAAPVAGKPVRQATRARTVVEQGDGGSRVRVASAARKPVRRNPARPAR</sequence>
<dbReference type="EMBL" id="SNVJ01000036">
    <property type="protein sequence ID" value="MXP66005.1"/>
    <property type="molecule type" value="Genomic_DNA"/>
</dbReference>
<evidence type="ECO:0000256" key="4">
    <source>
        <dbReference type="ARBA" id="ARBA00022960"/>
    </source>
</evidence>
<evidence type="ECO:0000256" key="7">
    <source>
        <dbReference type="PIRSR" id="PIRSR618044-1"/>
    </source>
</evidence>
<feature type="region of interest" description="Disordered" evidence="10">
    <location>
        <begin position="341"/>
        <end position="389"/>
    </location>
</feature>
<evidence type="ECO:0000256" key="10">
    <source>
        <dbReference type="SAM" id="MobiDB-lite"/>
    </source>
</evidence>
<reference evidence="13 14" key="1">
    <citation type="submission" date="2019-03" db="EMBL/GenBank/DDBJ databases">
        <title>Roseomonas sp. a novel Roseomonas species isolated from Sea whip Gorgonian.</title>
        <authorList>
            <person name="Li F."/>
            <person name="Pan X."/>
            <person name="Huang S."/>
            <person name="Li Z."/>
            <person name="Meng B."/>
        </authorList>
    </citation>
    <scope>NUCLEOTIDE SEQUENCE [LARGE SCALE GENOMIC DNA]</scope>
    <source>
        <strain evidence="13 14">M0104</strain>
    </source>
</reference>
<feature type="compositionally biased region" description="Basic residues" evidence="10">
    <location>
        <begin position="378"/>
        <end position="389"/>
    </location>
</feature>
<dbReference type="Pfam" id="PF00768">
    <property type="entry name" value="Peptidase_S11"/>
    <property type="match status" value="1"/>
</dbReference>
<protein>
    <submittedName>
        <fullName evidence="13">D-alanyl-D-alanine carboxypeptidase</fullName>
    </submittedName>
</protein>
<evidence type="ECO:0000313" key="13">
    <source>
        <dbReference type="EMBL" id="MXP66005.1"/>
    </source>
</evidence>
<dbReference type="Gene3D" id="3.40.710.10">
    <property type="entry name" value="DD-peptidase/beta-lactamase superfamily"/>
    <property type="match status" value="1"/>
</dbReference>
<dbReference type="SUPFAM" id="SSF56601">
    <property type="entry name" value="beta-lactamase/transpeptidase-like"/>
    <property type="match status" value="1"/>
</dbReference>
<dbReference type="Proteomes" id="UP000460715">
    <property type="component" value="Unassembled WGS sequence"/>
</dbReference>
<dbReference type="PANTHER" id="PTHR21581:SF6">
    <property type="entry name" value="TRAFFICKING PROTEIN PARTICLE COMPLEX SUBUNIT 12"/>
    <property type="match status" value="1"/>
</dbReference>
<dbReference type="AlphaFoldDB" id="A0A845BG67"/>
<feature type="signal peptide" evidence="11">
    <location>
        <begin position="1"/>
        <end position="27"/>
    </location>
</feature>
<evidence type="ECO:0000259" key="12">
    <source>
        <dbReference type="Pfam" id="PF00768"/>
    </source>
</evidence>
<evidence type="ECO:0000256" key="6">
    <source>
        <dbReference type="ARBA" id="ARBA00023316"/>
    </source>
</evidence>
<comment type="similarity">
    <text evidence="1 9">Belongs to the peptidase S11 family.</text>
</comment>
<feature type="binding site" evidence="8">
    <location>
        <position position="225"/>
    </location>
    <ligand>
        <name>substrate</name>
    </ligand>
</feature>
<dbReference type="OrthoDB" id="9795979at2"/>
<name>A0A845BG67_9PROT</name>
<dbReference type="RefSeq" id="WP_160939413.1">
    <property type="nucleotide sequence ID" value="NZ_SNVJ01000036.1"/>
</dbReference>
<keyword evidence="14" id="KW-1185">Reference proteome</keyword>
<organism evidence="13 14">
    <name type="scientific">Teichococcus coralli</name>
    <dbReference type="NCBI Taxonomy" id="2545983"/>
    <lineage>
        <taxon>Bacteria</taxon>
        <taxon>Pseudomonadati</taxon>
        <taxon>Pseudomonadota</taxon>
        <taxon>Alphaproteobacteria</taxon>
        <taxon>Acetobacterales</taxon>
        <taxon>Roseomonadaceae</taxon>
        <taxon>Roseomonas</taxon>
    </lineage>
</organism>
<keyword evidence="13" id="KW-0645">Protease</keyword>
<evidence type="ECO:0000256" key="11">
    <source>
        <dbReference type="SAM" id="SignalP"/>
    </source>
</evidence>
<dbReference type="PRINTS" id="PR00725">
    <property type="entry name" value="DADACBPTASE1"/>
</dbReference>
<keyword evidence="13" id="KW-0121">Carboxypeptidase</keyword>
<dbReference type="GO" id="GO:0009252">
    <property type="term" value="P:peptidoglycan biosynthetic process"/>
    <property type="evidence" value="ECO:0007669"/>
    <property type="project" value="UniProtKB-KW"/>
</dbReference>
<dbReference type="GO" id="GO:0071555">
    <property type="term" value="P:cell wall organization"/>
    <property type="evidence" value="ECO:0007669"/>
    <property type="project" value="UniProtKB-KW"/>
</dbReference>
<evidence type="ECO:0000313" key="14">
    <source>
        <dbReference type="Proteomes" id="UP000460715"/>
    </source>
</evidence>
<evidence type="ECO:0000256" key="2">
    <source>
        <dbReference type="ARBA" id="ARBA00022729"/>
    </source>
</evidence>
<dbReference type="GO" id="GO:0006508">
    <property type="term" value="P:proteolysis"/>
    <property type="evidence" value="ECO:0007669"/>
    <property type="project" value="InterPro"/>
</dbReference>
<keyword evidence="6" id="KW-0961">Cell wall biogenesis/degradation</keyword>
<feature type="active site" description="Acyl-ester intermediate" evidence="7">
    <location>
        <position position="62"/>
    </location>
</feature>
<comment type="caution">
    <text evidence="13">The sequence shown here is derived from an EMBL/GenBank/DDBJ whole genome shotgun (WGS) entry which is preliminary data.</text>
</comment>
<accession>A0A845BG67</accession>
<keyword evidence="2 11" id="KW-0732">Signal</keyword>
<feature type="active site" evidence="7">
    <location>
        <position position="122"/>
    </location>
</feature>
<dbReference type="InterPro" id="IPR001967">
    <property type="entry name" value="Peptidase_S11_N"/>
</dbReference>
<dbReference type="GO" id="GO:0008360">
    <property type="term" value="P:regulation of cell shape"/>
    <property type="evidence" value="ECO:0007669"/>
    <property type="project" value="UniProtKB-KW"/>
</dbReference>
<proteinExistence type="inferred from homology"/>
<dbReference type="InterPro" id="IPR012338">
    <property type="entry name" value="Beta-lactam/transpept-like"/>
</dbReference>
<evidence type="ECO:0000256" key="5">
    <source>
        <dbReference type="ARBA" id="ARBA00022984"/>
    </source>
</evidence>
<keyword evidence="3" id="KW-0378">Hydrolase</keyword>
<gene>
    <name evidence="13" type="ORF">E0493_21910</name>
</gene>
<evidence type="ECO:0000256" key="9">
    <source>
        <dbReference type="RuleBase" id="RU004016"/>
    </source>
</evidence>
<dbReference type="InterPro" id="IPR018044">
    <property type="entry name" value="Peptidase_S11"/>
</dbReference>
<evidence type="ECO:0000256" key="1">
    <source>
        <dbReference type="ARBA" id="ARBA00007164"/>
    </source>
</evidence>
<dbReference type="PANTHER" id="PTHR21581">
    <property type="entry name" value="D-ALANYL-D-ALANINE CARBOXYPEPTIDASE"/>
    <property type="match status" value="1"/>
</dbReference>
<keyword evidence="4" id="KW-0133">Cell shape</keyword>
<keyword evidence="5" id="KW-0573">Peptidoglycan synthesis</keyword>
<evidence type="ECO:0000256" key="3">
    <source>
        <dbReference type="ARBA" id="ARBA00022801"/>
    </source>
</evidence>